<evidence type="ECO:0000313" key="2">
    <source>
        <dbReference type="EMBL" id="CAD5125726.1"/>
    </source>
</evidence>
<dbReference type="GO" id="GO:0030141">
    <property type="term" value="C:secretory granule"/>
    <property type="evidence" value="ECO:0007669"/>
    <property type="project" value="TreeGrafter"/>
</dbReference>
<feature type="region of interest" description="Disordered" evidence="1">
    <location>
        <begin position="170"/>
        <end position="218"/>
    </location>
</feature>
<dbReference type="Proteomes" id="UP000549394">
    <property type="component" value="Unassembled WGS sequence"/>
</dbReference>
<feature type="region of interest" description="Disordered" evidence="1">
    <location>
        <begin position="75"/>
        <end position="98"/>
    </location>
</feature>
<keyword evidence="3" id="KW-1185">Reference proteome</keyword>
<comment type="caution">
    <text evidence="2">The sequence shown here is derived from an EMBL/GenBank/DDBJ whole genome shotgun (WGS) entry which is preliminary data.</text>
</comment>
<feature type="compositionally biased region" description="Polar residues" evidence="1">
    <location>
        <begin position="75"/>
        <end position="88"/>
    </location>
</feature>
<dbReference type="InterPro" id="IPR017025">
    <property type="entry name" value="Cancer-assoc_antigen_RCAS1"/>
</dbReference>
<dbReference type="EMBL" id="CAJFCJ010000028">
    <property type="protein sequence ID" value="CAD5125726.1"/>
    <property type="molecule type" value="Genomic_DNA"/>
</dbReference>
<dbReference type="PANTHER" id="PTHR15208">
    <property type="entry name" value="RECEPTOR-BINDING CANCER ANTIGEN EXPRESSED ON SISO CELLS CANCER ASSOCIATED SURFACE ANTIGEN RCAS1 ESTROGEN RECEPTOR-BINDING FRAGMENT- ASSOCIATED GENE 9 PROTEIN"/>
    <property type="match status" value="1"/>
</dbReference>
<sequence length="218" mass="24991">MSALSWTFRKLFSVVCLLLSFIKAILSRIICRSRRHRKNSGSLLPFIDPQANAPQMDIPPQPLLNNEVELQSWESWGNDSSPANSAKVPQNPVKPNKIRPTVFSKARDVEPEPEPDYFVDMKPDVRKNAKIVIKKKENFDGISNRLAMSNDFGNQGAELGSWDEYTADSMASGWGQEDLSEEAEEVLKEQKRIERERRHQEQLRKKAEREAKRTAKLK</sequence>
<name>A0A7I8WC32_9ANNE</name>
<proteinExistence type="predicted"/>
<accession>A0A7I8WC32</accession>
<protein>
    <submittedName>
        <fullName evidence="2">DgyrCDS13935</fullName>
    </submittedName>
</protein>
<organism evidence="2 3">
    <name type="scientific">Dimorphilus gyrociliatus</name>
    <dbReference type="NCBI Taxonomy" id="2664684"/>
    <lineage>
        <taxon>Eukaryota</taxon>
        <taxon>Metazoa</taxon>
        <taxon>Spiralia</taxon>
        <taxon>Lophotrochozoa</taxon>
        <taxon>Annelida</taxon>
        <taxon>Polychaeta</taxon>
        <taxon>Polychaeta incertae sedis</taxon>
        <taxon>Dinophilidae</taxon>
        <taxon>Dimorphilus</taxon>
    </lineage>
</organism>
<gene>
    <name evidence="2" type="ORF">DGYR_LOCUS13059</name>
</gene>
<evidence type="ECO:0000256" key="1">
    <source>
        <dbReference type="SAM" id="MobiDB-lite"/>
    </source>
</evidence>
<dbReference type="PANTHER" id="PTHR15208:SF2">
    <property type="entry name" value="RECEPTOR-BINDING CANCER ANTIGEN EXPRESSED ON SISO CELLS"/>
    <property type="match status" value="1"/>
</dbReference>
<dbReference type="AlphaFoldDB" id="A0A7I8WC32"/>
<evidence type="ECO:0000313" key="3">
    <source>
        <dbReference type="Proteomes" id="UP000549394"/>
    </source>
</evidence>
<feature type="compositionally biased region" description="Basic and acidic residues" evidence="1">
    <location>
        <begin position="185"/>
        <end position="218"/>
    </location>
</feature>
<reference evidence="2 3" key="1">
    <citation type="submission" date="2020-08" db="EMBL/GenBank/DDBJ databases">
        <authorList>
            <person name="Hejnol A."/>
        </authorList>
    </citation>
    <scope>NUCLEOTIDE SEQUENCE [LARGE SCALE GENOMIC DNA]</scope>
</reference>
<dbReference type="OrthoDB" id="10017216at2759"/>
<dbReference type="PIRSF" id="PIRSF034247">
    <property type="entry name" value="RCAS1"/>
    <property type="match status" value="1"/>
</dbReference>